<dbReference type="Proteomes" id="UP000216035">
    <property type="component" value="Unassembled WGS sequence"/>
</dbReference>
<sequence>MLLGGANWCIISPVPFNMCLWATNLLFEQQLGNKNKQISVIGQQKREECLFINPIKTSS</sequence>
<accession>A0A255ZVD0</accession>
<evidence type="ECO:0000313" key="1">
    <source>
        <dbReference type="EMBL" id="OYQ45487.1"/>
    </source>
</evidence>
<name>A0A255ZVD0_9FLAO</name>
<proteinExistence type="predicted"/>
<comment type="caution">
    <text evidence="1">The sequence shown here is derived from an EMBL/GenBank/DDBJ whole genome shotgun (WGS) entry which is preliminary data.</text>
</comment>
<organism evidence="1 2">
    <name type="scientific">Flavobacterium aurantiibacter</name>
    <dbReference type="NCBI Taxonomy" id="2023067"/>
    <lineage>
        <taxon>Bacteria</taxon>
        <taxon>Pseudomonadati</taxon>
        <taxon>Bacteroidota</taxon>
        <taxon>Flavobacteriia</taxon>
        <taxon>Flavobacteriales</taxon>
        <taxon>Flavobacteriaceae</taxon>
        <taxon>Flavobacterium</taxon>
    </lineage>
</organism>
<gene>
    <name evidence="1" type="ORF">CHX27_06225</name>
</gene>
<evidence type="ECO:0000313" key="2">
    <source>
        <dbReference type="Proteomes" id="UP000216035"/>
    </source>
</evidence>
<protein>
    <submittedName>
        <fullName evidence="1">Uncharacterized protein</fullName>
    </submittedName>
</protein>
<keyword evidence="2" id="KW-1185">Reference proteome</keyword>
<dbReference type="AlphaFoldDB" id="A0A255ZVD0"/>
<reference evidence="1 2" key="1">
    <citation type="submission" date="2017-07" db="EMBL/GenBank/DDBJ databases">
        <title>Flavobacterium cyanobacteriorum sp. nov., isolated from cyanobacterial aggregates in a eutrophic lake.</title>
        <authorList>
            <person name="Cai H."/>
        </authorList>
    </citation>
    <scope>NUCLEOTIDE SEQUENCE [LARGE SCALE GENOMIC DNA]</scope>
    <source>
        <strain evidence="1 2">TH167</strain>
    </source>
</reference>
<dbReference type="EMBL" id="NOXX01000181">
    <property type="protein sequence ID" value="OYQ45487.1"/>
    <property type="molecule type" value="Genomic_DNA"/>
</dbReference>